<evidence type="ECO:0000313" key="1">
    <source>
        <dbReference type="EMBL" id="VCU71201.1"/>
    </source>
</evidence>
<dbReference type="EMBL" id="UWPJ01000025">
    <property type="protein sequence ID" value="VCU71201.1"/>
    <property type="molecule type" value="Genomic_DNA"/>
</dbReference>
<gene>
    <name evidence="1" type="primary">cbpM</name>
    <name evidence="1" type="ORF">PIGHUM_03282</name>
</gene>
<reference evidence="1 2" key="1">
    <citation type="submission" date="2018-10" db="EMBL/GenBank/DDBJ databases">
        <authorList>
            <person name="Criscuolo A."/>
        </authorList>
    </citation>
    <scope>NUCLEOTIDE SEQUENCE [LARGE SCALE GENOMIC DNA]</scope>
    <source>
        <strain evidence="1">DnA1</strain>
    </source>
</reference>
<organism evidence="1 2">
    <name type="scientific">Pigmentiphaga humi</name>
    <dbReference type="NCBI Taxonomy" id="2478468"/>
    <lineage>
        <taxon>Bacteria</taxon>
        <taxon>Pseudomonadati</taxon>
        <taxon>Pseudomonadota</taxon>
        <taxon>Betaproteobacteria</taxon>
        <taxon>Burkholderiales</taxon>
        <taxon>Alcaligenaceae</taxon>
        <taxon>Pigmentiphaga</taxon>
    </lineage>
</organism>
<keyword evidence="2" id="KW-1185">Reference proteome</keyword>
<dbReference type="OrthoDB" id="9799091at2"/>
<dbReference type="Proteomes" id="UP000277294">
    <property type="component" value="Unassembled WGS sequence"/>
</dbReference>
<proteinExistence type="predicted"/>
<dbReference type="RefSeq" id="WP_124080655.1">
    <property type="nucleotide sequence ID" value="NZ_UWPJ01000025.1"/>
</dbReference>
<evidence type="ECO:0000313" key="2">
    <source>
        <dbReference type="Proteomes" id="UP000277294"/>
    </source>
</evidence>
<sequence length="104" mass="11347">MKTITVTATVVGSEQPLSAGDLARACGAEEAWVVQLVRVGIIEARGPAPAWRFDSQALRQAREARQLQQCFDVELEAAALMLDMSQEIRRLKARLRVLGEGRGG</sequence>
<protein>
    <submittedName>
        <fullName evidence="1">Chaperone modulatory protein CbpM</fullName>
    </submittedName>
</protein>
<dbReference type="Gene3D" id="1.10.1660.10">
    <property type="match status" value="1"/>
</dbReference>
<name>A0A3P4B5M6_9BURK</name>
<dbReference type="AlphaFoldDB" id="A0A3P4B5M6"/>
<dbReference type="Pfam" id="PF13591">
    <property type="entry name" value="MerR_2"/>
    <property type="match status" value="1"/>
</dbReference>
<accession>A0A3P4B5M6</accession>